<dbReference type="OrthoDB" id="21085at2759"/>
<feature type="region of interest" description="Disordered" evidence="1">
    <location>
        <begin position="653"/>
        <end position="675"/>
    </location>
</feature>
<gene>
    <name evidence="2" type="ORF">CRE_04906</name>
</gene>
<feature type="compositionally biased region" description="Low complexity" evidence="1">
    <location>
        <begin position="86"/>
        <end position="112"/>
    </location>
</feature>
<feature type="region of interest" description="Disordered" evidence="1">
    <location>
        <begin position="228"/>
        <end position="280"/>
    </location>
</feature>
<feature type="region of interest" description="Disordered" evidence="1">
    <location>
        <begin position="408"/>
        <end position="486"/>
    </location>
</feature>
<evidence type="ECO:0000313" key="3">
    <source>
        <dbReference type="Proteomes" id="UP000008281"/>
    </source>
</evidence>
<reference evidence="2" key="1">
    <citation type="submission" date="2007-07" db="EMBL/GenBank/DDBJ databases">
        <title>PCAP assembly of the Caenorhabditis remanei genome.</title>
        <authorList>
            <consortium name="The Caenorhabditis remanei Sequencing Consortium"/>
            <person name="Wilson R.K."/>
        </authorList>
    </citation>
    <scope>NUCLEOTIDE SEQUENCE [LARGE SCALE GENOMIC DNA]</scope>
    <source>
        <strain evidence="2">PB4641</strain>
    </source>
</reference>
<evidence type="ECO:0000256" key="1">
    <source>
        <dbReference type="SAM" id="MobiDB-lite"/>
    </source>
</evidence>
<name>E3MN90_CAERE</name>
<dbReference type="eggNOG" id="KOG2320">
    <property type="taxonomic scope" value="Eukaryota"/>
</dbReference>
<organism evidence="3">
    <name type="scientific">Caenorhabditis remanei</name>
    <name type="common">Caenorhabditis vulgaris</name>
    <dbReference type="NCBI Taxonomy" id="31234"/>
    <lineage>
        <taxon>Eukaryota</taxon>
        <taxon>Metazoa</taxon>
        <taxon>Ecdysozoa</taxon>
        <taxon>Nematoda</taxon>
        <taxon>Chromadorea</taxon>
        <taxon>Rhabditida</taxon>
        <taxon>Rhabditina</taxon>
        <taxon>Rhabditomorpha</taxon>
        <taxon>Rhabditoidea</taxon>
        <taxon>Rhabditidae</taxon>
        <taxon>Peloderinae</taxon>
        <taxon>Caenorhabditis</taxon>
    </lineage>
</organism>
<dbReference type="Proteomes" id="UP000008281">
    <property type="component" value="Unassembled WGS sequence"/>
</dbReference>
<dbReference type="AlphaFoldDB" id="E3MN90"/>
<dbReference type="InParanoid" id="E3MN90"/>
<evidence type="ECO:0000313" key="2">
    <source>
        <dbReference type="EMBL" id="EFP06041.1"/>
    </source>
</evidence>
<feature type="compositionally biased region" description="Low complexity" evidence="1">
    <location>
        <begin position="662"/>
        <end position="672"/>
    </location>
</feature>
<protein>
    <submittedName>
        <fullName evidence="2">Uncharacterized protein</fullName>
    </submittedName>
</protein>
<feature type="compositionally biased region" description="Polar residues" evidence="1">
    <location>
        <begin position="169"/>
        <end position="179"/>
    </location>
</feature>
<dbReference type="STRING" id="31234.E3MN90"/>
<feature type="region of interest" description="Disordered" evidence="1">
    <location>
        <begin position="169"/>
        <end position="215"/>
    </location>
</feature>
<feature type="compositionally biased region" description="Low complexity" evidence="1">
    <location>
        <begin position="416"/>
        <end position="428"/>
    </location>
</feature>
<keyword evidence="3" id="KW-1185">Reference proteome</keyword>
<accession>E3MN90</accession>
<sequence>MPSFRHLRSSIRAVWGKRKPITFYAISFPIRLCFFSFSKHTHKHPDDESEEEVLLLLQVFTHFTNEMLLFSEFWAREMSLSRKKTASTSSSSRNSIASSFRSNNNINSSNNNTMPRCHEAPDASTWFMDRPNVDDESIYDEVEPRMNSRTGVGGGGGSYYAVNDNIIKSNTLNNNSPRRSSGMLLTPEMALGPDQQKTSKKRRSSSRASSSSNPRFATVCVGDFTSLDNWNGTSSKNDPDETDSGLSTHSPPSKHDRLDDVTSSPKLGIPSSTSSTLSRPRSFLRSLLSFGSSNKEQKRKESLDIDSTPRLANCEYFTPWDSNRSNMQQVRTSRSAFDITSPPTRGFFGSATPKKRNGVMPSSVYQAKNASSSNMFDDENYTRGWKEAAYAETPNNHQADSSMRTFKPLNYDDVAGSSTGSPSSRSRPLAMRRERSDLGVMSNGFNLGVKNNAPRLAHHNESSPGPAHSSSNGRVPMTPPANAGDPLVQQNCVEELRRKRLQSANEMLSPHEINAAKHPYGEVHSAHASPQVSMRRRNGGFPSPSASHNGFNRNNAFATIDRSRGGDHRLSVPNLIAVTDPLVPGSVGQSAKALRERLGGRTTDGELMVINEGLVTPVVRRKTFAPAMKTVTTSMDELGGEVMKKREALEAALNEKRRHPSDSMSSGSSDHSSLGRRKWYLL</sequence>
<dbReference type="EMBL" id="DS268459">
    <property type="protein sequence ID" value="EFP06041.1"/>
    <property type="molecule type" value="Genomic_DNA"/>
</dbReference>
<feature type="compositionally biased region" description="Low complexity" evidence="1">
    <location>
        <begin position="267"/>
        <end position="280"/>
    </location>
</feature>
<dbReference type="HOGENOM" id="CLU_403465_0_0_1"/>
<proteinExistence type="predicted"/>
<feature type="region of interest" description="Disordered" evidence="1">
    <location>
        <begin position="84"/>
        <end position="116"/>
    </location>
</feature>